<evidence type="ECO:0000256" key="4">
    <source>
        <dbReference type="ARBA" id="ARBA00023004"/>
    </source>
</evidence>
<reference evidence="8" key="1">
    <citation type="submission" date="2021-10" db="EMBL/GenBank/DDBJ databases">
        <title>Anaerobic single-cell dispensing facilitates the cultivation of human gut bacteria.</title>
        <authorList>
            <person name="Afrizal A."/>
        </authorList>
    </citation>
    <scope>NUCLEOTIDE SEQUENCE</scope>
    <source>
        <strain evidence="8">CLA-AA-H274</strain>
    </source>
</reference>
<accession>A0AAE3AT44</accession>
<gene>
    <name evidence="8" type="ORF">LKD32_10235</name>
</gene>
<keyword evidence="9" id="KW-1185">Reference proteome</keyword>
<comment type="cofactor">
    <cofactor evidence="7">
        <name>[2Fe-2S] cluster</name>
        <dbReference type="ChEBI" id="CHEBI:190135"/>
    </cofactor>
    <text evidence="7">Binds 1 [2Fe-2S] cluster.</text>
</comment>
<evidence type="ECO:0000256" key="6">
    <source>
        <dbReference type="ARBA" id="ARBA00034078"/>
    </source>
</evidence>
<dbReference type="GO" id="GO:0046872">
    <property type="term" value="F:metal ion binding"/>
    <property type="evidence" value="ECO:0007669"/>
    <property type="project" value="UniProtKB-KW"/>
</dbReference>
<feature type="binding site" evidence="7">
    <location>
        <position position="130"/>
    </location>
    <ligand>
        <name>[2Fe-2S] cluster</name>
        <dbReference type="ChEBI" id="CHEBI:190135"/>
    </ligand>
</feature>
<dbReference type="GO" id="GO:0051537">
    <property type="term" value="F:2 iron, 2 sulfur cluster binding"/>
    <property type="evidence" value="ECO:0007669"/>
    <property type="project" value="UniProtKB-KW"/>
</dbReference>
<dbReference type="FunFam" id="3.40.30.10:FF:000015">
    <property type="entry name" value="NADH-quinone oxidoreductase subunit E"/>
    <property type="match status" value="1"/>
</dbReference>
<evidence type="ECO:0000256" key="3">
    <source>
        <dbReference type="ARBA" id="ARBA00022723"/>
    </source>
</evidence>
<comment type="similarity">
    <text evidence="1">Belongs to the complex I 24 kDa subunit family.</text>
</comment>
<sequence length="167" mass="19091">MREEENYSYKTPSSQLVKIAEIASHYKGRPEMLMKVITKVQKIEPAFSASVASVIAREMDIPQTQVYSFVTFYAMLSVKPRGKYVIRMCKSAPCHVRGAKEIVRALEDLLQIKMGETTEDRRFTLEYCPCLGVCEQSPAIMINEKAYVNLTPESVRDIVKRYIRGEV</sequence>
<evidence type="ECO:0000256" key="7">
    <source>
        <dbReference type="PIRSR" id="PIRSR000216-1"/>
    </source>
</evidence>
<organism evidence="8 9">
    <name type="scientific">Brotaphodocola catenula</name>
    <dbReference type="NCBI Taxonomy" id="2885361"/>
    <lineage>
        <taxon>Bacteria</taxon>
        <taxon>Bacillati</taxon>
        <taxon>Bacillota</taxon>
        <taxon>Clostridia</taxon>
        <taxon>Lachnospirales</taxon>
        <taxon>Lachnospiraceae</taxon>
        <taxon>Brotaphodocola</taxon>
    </lineage>
</organism>
<feature type="binding site" evidence="7">
    <location>
        <position position="89"/>
    </location>
    <ligand>
        <name>[2Fe-2S] cluster</name>
        <dbReference type="ChEBI" id="CHEBI:190135"/>
    </ligand>
</feature>
<dbReference type="InterPro" id="IPR036249">
    <property type="entry name" value="Thioredoxin-like_sf"/>
</dbReference>
<dbReference type="CDD" id="cd03064">
    <property type="entry name" value="TRX_Fd_NuoE"/>
    <property type="match status" value="1"/>
</dbReference>
<dbReference type="PANTHER" id="PTHR43342:SF1">
    <property type="entry name" value="BIFURCATING [FEFE] HYDROGENASE GAMMA SUBUNIT"/>
    <property type="match status" value="1"/>
</dbReference>
<evidence type="ECO:0000313" key="9">
    <source>
        <dbReference type="Proteomes" id="UP001198962"/>
    </source>
</evidence>
<dbReference type="AlphaFoldDB" id="A0AAE3AT44"/>
<evidence type="ECO:0000313" key="8">
    <source>
        <dbReference type="EMBL" id="MCC2165248.1"/>
    </source>
</evidence>
<evidence type="ECO:0000256" key="5">
    <source>
        <dbReference type="ARBA" id="ARBA00023014"/>
    </source>
</evidence>
<dbReference type="PANTHER" id="PTHR43342">
    <property type="entry name" value="NADH-QUINONE OXIDOREDUCTASE, E SUBUNIT"/>
    <property type="match status" value="1"/>
</dbReference>
<dbReference type="Proteomes" id="UP001198962">
    <property type="component" value="Unassembled WGS sequence"/>
</dbReference>
<comment type="caution">
    <text evidence="8">The sequence shown here is derived from an EMBL/GenBank/DDBJ whole genome shotgun (WGS) entry which is preliminary data.</text>
</comment>
<dbReference type="InterPro" id="IPR028431">
    <property type="entry name" value="NADP_DH_HndA-like"/>
</dbReference>
<comment type="cofactor">
    <cofactor evidence="6">
        <name>[2Fe-2S] cluster</name>
        <dbReference type="ChEBI" id="CHEBI:190135"/>
    </cofactor>
</comment>
<evidence type="ECO:0000256" key="2">
    <source>
        <dbReference type="ARBA" id="ARBA00022714"/>
    </source>
</evidence>
<keyword evidence="3 7" id="KW-0479">Metal-binding</keyword>
<dbReference type="GO" id="GO:0016491">
    <property type="term" value="F:oxidoreductase activity"/>
    <property type="evidence" value="ECO:0007669"/>
    <property type="project" value="InterPro"/>
</dbReference>
<keyword evidence="4 7" id="KW-0408">Iron</keyword>
<dbReference type="EMBL" id="JAJEPU010000029">
    <property type="protein sequence ID" value="MCC2165248.1"/>
    <property type="molecule type" value="Genomic_DNA"/>
</dbReference>
<proteinExistence type="inferred from homology"/>
<dbReference type="Gene3D" id="3.40.30.10">
    <property type="entry name" value="Glutaredoxin"/>
    <property type="match status" value="1"/>
</dbReference>
<feature type="binding site" evidence="7">
    <location>
        <position position="134"/>
    </location>
    <ligand>
        <name>[2Fe-2S] cluster</name>
        <dbReference type="ChEBI" id="CHEBI:190135"/>
    </ligand>
</feature>
<evidence type="ECO:0000256" key="1">
    <source>
        <dbReference type="ARBA" id="ARBA00010643"/>
    </source>
</evidence>
<name>A0AAE3AT44_9FIRM</name>
<dbReference type="RefSeq" id="WP_177977270.1">
    <property type="nucleotide sequence ID" value="NZ_JAJEPU010000029.1"/>
</dbReference>
<keyword evidence="2 7" id="KW-0001">2Fe-2S</keyword>
<keyword evidence="5 7" id="KW-0411">Iron-sulfur</keyword>
<dbReference type="InterPro" id="IPR002023">
    <property type="entry name" value="NuoE-like"/>
</dbReference>
<dbReference type="PIRSF" id="PIRSF000216">
    <property type="entry name" value="NADH_DH_24kDa"/>
    <property type="match status" value="1"/>
</dbReference>
<dbReference type="Gene3D" id="1.10.10.1590">
    <property type="entry name" value="NADH-quinone oxidoreductase subunit E"/>
    <property type="match status" value="1"/>
</dbReference>
<dbReference type="Pfam" id="PF01257">
    <property type="entry name" value="2Fe-2S_thioredx"/>
    <property type="match status" value="1"/>
</dbReference>
<dbReference type="SUPFAM" id="SSF52833">
    <property type="entry name" value="Thioredoxin-like"/>
    <property type="match status" value="1"/>
</dbReference>
<dbReference type="InterPro" id="IPR042128">
    <property type="entry name" value="NuoE_dom"/>
</dbReference>
<dbReference type="InterPro" id="IPR041921">
    <property type="entry name" value="NuoE_N"/>
</dbReference>
<feature type="binding site" evidence="7">
    <location>
        <position position="94"/>
    </location>
    <ligand>
        <name>[2Fe-2S] cluster</name>
        <dbReference type="ChEBI" id="CHEBI:190135"/>
    </ligand>
</feature>
<protein>
    <submittedName>
        <fullName evidence="8">NAD(P)H-dependent oxidoreductase subunit E</fullName>
    </submittedName>
</protein>